<organism evidence="2 3">
    <name type="scientific">Marinospirillum insulare</name>
    <dbReference type="NCBI Taxonomy" id="217169"/>
    <lineage>
        <taxon>Bacteria</taxon>
        <taxon>Pseudomonadati</taxon>
        <taxon>Pseudomonadota</taxon>
        <taxon>Gammaproteobacteria</taxon>
        <taxon>Oceanospirillales</taxon>
        <taxon>Oceanospirillaceae</taxon>
        <taxon>Marinospirillum</taxon>
    </lineage>
</organism>
<sequence>MASYSTDFREQMIRKMMPPNSQSVAQIARDTGLPYATLYTWKKQYQSRGFVVPAKNTNATQWDAKTKLAAIIQTAAMNEAERSEYCRQNGLYVEQLNEWKEDFESSGVSSPTDKRALAAERKKSRKLEKELLRKDRALAETAALLTLSKKAQAIWGISEED</sequence>
<dbReference type="Pfam" id="PF01527">
    <property type="entry name" value="HTH_Tnp_1"/>
    <property type="match status" value="1"/>
</dbReference>
<reference evidence="3" key="1">
    <citation type="journal article" date="2019" name="Int. J. Syst. Evol. Microbiol.">
        <title>The Global Catalogue of Microorganisms (GCM) 10K type strain sequencing project: providing services to taxonomists for standard genome sequencing and annotation.</title>
        <authorList>
            <consortium name="The Broad Institute Genomics Platform"/>
            <consortium name="The Broad Institute Genome Sequencing Center for Infectious Disease"/>
            <person name="Wu L."/>
            <person name="Ma J."/>
        </authorList>
    </citation>
    <scope>NUCLEOTIDE SEQUENCE [LARGE SCALE GENOMIC DNA]</scope>
    <source>
        <strain evidence="3">NBRC 100033</strain>
    </source>
</reference>
<dbReference type="InterPro" id="IPR009057">
    <property type="entry name" value="Homeodomain-like_sf"/>
</dbReference>
<evidence type="ECO:0000313" key="2">
    <source>
        <dbReference type="EMBL" id="GLR62769.1"/>
    </source>
</evidence>
<evidence type="ECO:0000256" key="1">
    <source>
        <dbReference type="ARBA" id="ARBA00009964"/>
    </source>
</evidence>
<keyword evidence="3" id="KW-1185">Reference proteome</keyword>
<gene>
    <name evidence="2" type="ORF">GCM10007878_02040</name>
</gene>
<accession>A0ABQ5ZRK0</accession>
<dbReference type="SUPFAM" id="SSF46689">
    <property type="entry name" value="Homeodomain-like"/>
    <property type="match status" value="1"/>
</dbReference>
<evidence type="ECO:0008006" key="4">
    <source>
        <dbReference type="Google" id="ProtNLM"/>
    </source>
</evidence>
<comment type="similarity">
    <text evidence="1">Belongs to the transposase 8 family.</text>
</comment>
<dbReference type="EMBL" id="BSOR01000004">
    <property type="protein sequence ID" value="GLR62769.1"/>
    <property type="molecule type" value="Genomic_DNA"/>
</dbReference>
<comment type="caution">
    <text evidence="2">The sequence shown here is derived from an EMBL/GenBank/DDBJ whole genome shotgun (WGS) entry which is preliminary data.</text>
</comment>
<evidence type="ECO:0000313" key="3">
    <source>
        <dbReference type="Proteomes" id="UP001156682"/>
    </source>
</evidence>
<protein>
    <recommendedName>
        <fullName evidence="4">Transposase</fullName>
    </recommendedName>
</protein>
<proteinExistence type="inferred from homology"/>
<dbReference type="Proteomes" id="UP001156682">
    <property type="component" value="Unassembled WGS sequence"/>
</dbReference>
<dbReference type="InterPro" id="IPR002514">
    <property type="entry name" value="Transposase_8"/>
</dbReference>
<dbReference type="RefSeq" id="WP_284303998.1">
    <property type="nucleotide sequence ID" value="NZ_BSOR01000004.1"/>
</dbReference>
<name>A0ABQ5ZRK0_9GAMM</name>